<dbReference type="EMBL" id="VCDN01000101">
    <property type="protein sequence ID" value="MDX7989199.1"/>
    <property type="molecule type" value="Genomic_DNA"/>
</dbReference>
<dbReference type="RefSeq" id="WP_319931567.1">
    <property type="nucleotide sequence ID" value="NZ_VCDN01000101.1"/>
</dbReference>
<name>A0ABU4SEJ9_9GAMM</name>
<comment type="caution">
    <text evidence="1">The sequence shown here is derived from an EMBL/GenBank/DDBJ whole genome shotgun (WGS) entry which is preliminary data.</text>
</comment>
<accession>A0ABU4SEJ9</accession>
<protein>
    <recommendedName>
        <fullName evidence="3">T3SS secreted effector EspK</fullName>
    </recommendedName>
</protein>
<gene>
    <name evidence="1" type="ORF">FE392_18105</name>
</gene>
<dbReference type="Proteomes" id="UP001271890">
    <property type="component" value="Unassembled WGS sequence"/>
</dbReference>
<sequence>MPFAPESEYRRQFSPGDLIYGLNDQRNIYANNTSNDYFELARRHRDLGAYPPVVIDNYLTPTDIECMSKFEKEYNSKLKNNDWLNHDEKKEYKDTLNNMRYRKNYAQGSTYTKYEVDFFDHLKKDRMYEVVLQEQSPSEIYNLIMGKKCKGGLSWVCTGTSELVNRMHIHFILDGIDLKQVIHKQSNSITGKELRWIYRNRNNPLVAKKIQFWILHNPTCPPWMEEPGVTDWQAYIPQEDYSGAFARLFHLP</sequence>
<evidence type="ECO:0000313" key="2">
    <source>
        <dbReference type="Proteomes" id="UP001271890"/>
    </source>
</evidence>
<evidence type="ECO:0000313" key="1">
    <source>
        <dbReference type="EMBL" id="MDX7989199.1"/>
    </source>
</evidence>
<evidence type="ECO:0008006" key="3">
    <source>
        <dbReference type="Google" id="ProtNLM"/>
    </source>
</evidence>
<proteinExistence type="predicted"/>
<keyword evidence="2" id="KW-1185">Reference proteome</keyword>
<reference evidence="2" key="1">
    <citation type="journal article" date="2024" name="Toxins">
        <title>Genome Sequence Analysis of Native Xenorhabdus Strains Isolated from Entomopathogenic Nematodes in Argentina.</title>
        <authorList>
            <person name="Palma L."/>
            <person name="Frizzo L."/>
            <person name="Kaiser S."/>
            <person name="Berry C."/>
            <person name="Caballero P."/>
            <person name="Bode H.B."/>
            <person name="Del Valle E.E."/>
        </authorList>
    </citation>
    <scope>NUCLEOTIDE SEQUENCE [LARGE SCALE GENOMIC DNA]</scope>
    <source>
        <strain evidence="2">12</strain>
    </source>
</reference>
<organism evidence="1 2">
    <name type="scientific">Xenorhabdus santafensis</name>
    <dbReference type="NCBI Taxonomy" id="2582833"/>
    <lineage>
        <taxon>Bacteria</taxon>
        <taxon>Pseudomonadati</taxon>
        <taxon>Pseudomonadota</taxon>
        <taxon>Gammaproteobacteria</taxon>
        <taxon>Enterobacterales</taxon>
        <taxon>Morganellaceae</taxon>
        <taxon>Xenorhabdus</taxon>
    </lineage>
</organism>